<dbReference type="Proteomes" id="UP000317990">
    <property type="component" value="Unassembled WGS sequence"/>
</dbReference>
<evidence type="ECO:0000313" key="3">
    <source>
        <dbReference type="Proteomes" id="UP000317990"/>
    </source>
</evidence>
<protein>
    <submittedName>
        <fullName evidence="2">XRE family transcriptional regulator</fullName>
    </submittedName>
</protein>
<reference evidence="2 3" key="1">
    <citation type="journal article" date="2019" name="mSystems">
        <title>Life at home and on the roam: Genomic adaptions reflect the dual lifestyle of an intracellular, facultative symbiont.</title>
        <authorList>
            <person name="Burgsdorf I."/>
        </authorList>
    </citation>
    <scope>NUCLEOTIDE SEQUENCE [LARGE SCALE GENOMIC DNA]</scope>
    <source>
        <strain evidence="2">277cV</strain>
    </source>
</reference>
<accession>A0A524RP01</accession>
<gene>
    <name evidence="2" type="ORF">ERJ67_04850</name>
</gene>
<proteinExistence type="predicted"/>
<comment type="caution">
    <text evidence="2">The sequence shown here is derived from an EMBL/GenBank/DDBJ whole genome shotgun (WGS) entry which is preliminary data.</text>
</comment>
<name>A0A524RP01_9CHRO</name>
<sequence>MHTITYAELVERQEGDRRAFGRMLLNWRRGNGWTQYTVCNWAKEAGFEAISYGNLSVIEQGKAGELRQKAFWQLWEVNRRIAAKDWGNVRGPLIEEKLKPAMPLGDEACPVWGPLEFWACYSGLRAVPDAFRTTPAPTIRQRKATELSARWRHQLRRVVEDCGLDPGEAMDALVSQAGEEQRRRFYAVLTGFGDYSPEELRSLWLEESLYRPGQWLDQWEEAARRGSEQAGPDLAGQKNKAH</sequence>
<organism evidence="2 3">
    <name type="scientific">Aphanocapsa feldmannii 277cV</name>
    <dbReference type="NCBI Taxonomy" id="2507553"/>
    <lineage>
        <taxon>Bacteria</taxon>
        <taxon>Bacillati</taxon>
        <taxon>Cyanobacteriota</taxon>
        <taxon>Cyanophyceae</taxon>
        <taxon>Oscillatoriophycideae</taxon>
        <taxon>Chroococcales</taxon>
        <taxon>Microcystaceae</taxon>
        <taxon>Aphanocapsa</taxon>
    </lineage>
</organism>
<dbReference type="EMBL" id="SRMO01000054">
    <property type="protein sequence ID" value="TGG93085.1"/>
    <property type="molecule type" value="Genomic_DNA"/>
</dbReference>
<feature type="region of interest" description="Disordered" evidence="1">
    <location>
        <begin position="221"/>
        <end position="242"/>
    </location>
</feature>
<dbReference type="AlphaFoldDB" id="A0A524RP01"/>
<evidence type="ECO:0000256" key="1">
    <source>
        <dbReference type="SAM" id="MobiDB-lite"/>
    </source>
</evidence>
<evidence type="ECO:0000313" key="2">
    <source>
        <dbReference type="EMBL" id="TGG93085.1"/>
    </source>
</evidence>